<comment type="caution">
    <text evidence="3">The sequence shown here is derived from an EMBL/GenBank/DDBJ whole genome shotgun (WGS) entry which is preliminary data.</text>
</comment>
<evidence type="ECO:0000313" key="3">
    <source>
        <dbReference type="EMBL" id="KPU46069.1"/>
    </source>
</evidence>
<accession>A0A0P8WTT1</accession>
<keyword evidence="2" id="KW-0812">Transmembrane</keyword>
<gene>
    <name evidence="3" type="ORF">OXPF_05520</name>
</gene>
<evidence type="ECO:0000313" key="4">
    <source>
        <dbReference type="Proteomes" id="UP000050326"/>
    </source>
</evidence>
<name>A0A0P8WTT1_9CLOT</name>
<feature type="region of interest" description="Disordered" evidence="1">
    <location>
        <begin position="71"/>
        <end position="90"/>
    </location>
</feature>
<keyword evidence="2" id="KW-1133">Transmembrane helix</keyword>
<dbReference type="OrthoDB" id="2633851at2"/>
<feature type="transmembrane region" description="Helical" evidence="2">
    <location>
        <begin position="40"/>
        <end position="61"/>
    </location>
</feature>
<protein>
    <submittedName>
        <fullName evidence="3">Uncharacterized protein</fullName>
    </submittedName>
</protein>
<dbReference type="STRING" id="36849.OXPF_05520"/>
<proteinExistence type="predicted"/>
<dbReference type="RefSeq" id="WP_054873674.1">
    <property type="nucleotide sequence ID" value="NZ_LKET01000016.1"/>
</dbReference>
<dbReference type="Proteomes" id="UP000050326">
    <property type="component" value="Unassembled WGS sequence"/>
</dbReference>
<dbReference type="AlphaFoldDB" id="A0A0P8WTT1"/>
<keyword evidence="2" id="KW-0472">Membrane</keyword>
<evidence type="ECO:0000256" key="1">
    <source>
        <dbReference type="SAM" id="MobiDB-lite"/>
    </source>
</evidence>
<evidence type="ECO:0000256" key="2">
    <source>
        <dbReference type="SAM" id="Phobius"/>
    </source>
</evidence>
<dbReference type="EMBL" id="LKET01000016">
    <property type="protein sequence ID" value="KPU46069.1"/>
    <property type="molecule type" value="Genomic_DNA"/>
</dbReference>
<reference evidence="3 4" key="1">
    <citation type="submission" date="2015-09" db="EMBL/GenBank/DDBJ databases">
        <title>Genome sequence of Oxobacter pfennigii DSM 3222.</title>
        <authorList>
            <person name="Poehlein A."/>
            <person name="Bengelsdorf F.R."/>
            <person name="Schiel-Bengelsdorf B."/>
            <person name="Duerre P."/>
            <person name="Daniel R."/>
        </authorList>
    </citation>
    <scope>NUCLEOTIDE SEQUENCE [LARGE SCALE GENOMIC DNA]</scope>
    <source>
        <strain evidence="3 4">DSM 3222</strain>
    </source>
</reference>
<sequence>MKAYNDYMDNISVSDTLHRRFTSYATNTRPARRSTMVRRYAAAFTCLAVILLGMLTVPRLLPDNVTPITDSSHQLGATGPAITKPDNKRQSGAVYHDIDISQITRQEYKAKVPEGFIFKQKLRLMKKDFQDFNIDSHWDEQAHFTEEDIESSLHISIIDPVLPRGDYTTTQGVLVDDATDEIIAYRTDYYYFNKDTMEFQNRFSIFYFGAAHFNTAEIEQMQNVTKTDGEVHIDDLVLPTNAHFKMPHVRKLVYLENGVGTAMEAEADAVITGGKVDQEKSLERYAQADKQLITLMDASAFESPSKAIELTEAYEDPDFGKYLPEDLPSGFAFESTVRSINQERNSLSALWTKGMSEVHWRISTLGEDDKVRITSVADTRNYDLSFYPIPRADSVPDELREIVTDPIFSSEELTLEAVQARADEVSDAGDISDPRMRFGVLYGNILVEINVKGATSEAVFKMLQQIEK</sequence>
<keyword evidence="4" id="KW-1185">Reference proteome</keyword>
<organism evidence="3 4">
    <name type="scientific">Oxobacter pfennigii</name>
    <dbReference type="NCBI Taxonomy" id="36849"/>
    <lineage>
        <taxon>Bacteria</taxon>
        <taxon>Bacillati</taxon>
        <taxon>Bacillota</taxon>
        <taxon>Clostridia</taxon>
        <taxon>Eubacteriales</taxon>
        <taxon>Clostridiaceae</taxon>
        <taxon>Oxobacter</taxon>
    </lineage>
</organism>